<dbReference type="InterPro" id="IPR036047">
    <property type="entry name" value="F-box-like_dom_sf"/>
</dbReference>
<proteinExistence type="predicted"/>
<dbReference type="Gene3D" id="1.20.1280.50">
    <property type="match status" value="1"/>
</dbReference>
<keyword evidence="3" id="KW-1185">Reference proteome</keyword>
<dbReference type="PROSITE" id="PS50181">
    <property type="entry name" value="FBOX"/>
    <property type="match status" value="1"/>
</dbReference>
<dbReference type="PANTHER" id="PTHR31350:SF27">
    <property type="entry name" value="HEMIMETHYLATED DNA-BINDING DOMAIN-CONTAINING PROTEIN"/>
    <property type="match status" value="1"/>
</dbReference>
<dbReference type="OrthoDB" id="28868at2759"/>
<dbReference type="SMART" id="SM00256">
    <property type="entry name" value="FBOX"/>
    <property type="match status" value="1"/>
</dbReference>
<comment type="caution">
    <text evidence="2">The sequence shown here is derived from an EMBL/GenBank/DDBJ whole genome shotgun (WGS) entry which is preliminary data.</text>
</comment>
<dbReference type="InterPro" id="IPR001810">
    <property type="entry name" value="F-box_dom"/>
</dbReference>
<organism evidence="2 3">
    <name type="scientific">Delitschia confertaspora ATCC 74209</name>
    <dbReference type="NCBI Taxonomy" id="1513339"/>
    <lineage>
        <taxon>Eukaryota</taxon>
        <taxon>Fungi</taxon>
        <taxon>Dikarya</taxon>
        <taxon>Ascomycota</taxon>
        <taxon>Pezizomycotina</taxon>
        <taxon>Dothideomycetes</taxon>
        <taxon>Pleosporomycetidae</taxon>
        <taxon>Pleosporales</taxon>
        <taxon>Delitschiaceae</taxon>
        <taxon>Delitschia</taxon>
    </lineage>
</organism>
<protein>
    <submittedName>
        <fullName evidence="2">YccV-like-domain-containing protein</fullName>
    </submittedName>
</protein>
<dbReference type="AlphaFoldDB" id="A0A9P4JH32"/>
<evidence type="ECO:0000313" key="2">
    <source>
        <dbReference type="EMBL" id="KAF2198990.1"/>
    </source>
</evidence>
<name>A0A9P4JH32_9PLEO</name>
<dbReference type="GO" id="GO:0003677">
    <property type="term" value="F:DNA binding"/>
    <property type="evidence" value="ECO:0007669"/>
    <property type="project" value="InterPro"/>
</dbReference>
<dbReference type="InterPro" id="IPR011722">
    <property type="entry name" value="Hemimethylated_DNA-bd_dom"/>
</dbReference>
<evidence type="ECO:0000259" key="1">
    <source>
        <dbReference type="PROSITE" id="PS50181"/>
    </source>
</evidence>
<dbReference type="Pfam" id="PF12937">
    <property type="entry name" value="F-box-like"/>
    <property type="match status" value="1"/>
</dbReference>
<dbReference type="Proteomes" id="UP000799536">
    <property type="component" value="Unassembled WGS sequence"/>
</dbReference>
<dbReference type="SUPFAM" id="SSF81383">
    <property type="entry name" value="F-box domain"/>
    <property type="match status" value="1"/>
</dbReference>
<sequence length="596" mass="67821">MPPEGVMAGFTDVPTEILQIIFEYLSPRSLNAISRTSKAFHTVANSPIIWRHLCQTQFAYWAPHHDIVAKFCGPLSAVDWCGLFIQRIMDEQRTRELLNNVLGSQKNRINHINEIADLGYDAKEVLLKEYNCPDDAEDVLARRYYAQAILEHIQRELAIKVWEDLGEGKDVPIEVALGAYDLFTQAEPGVDIDSVTSGLDSLAKGVLKEYADFPNWSPRKKASTLVTFLRDHGFQGVSDSAYRALQNSFIGLVLSSEGHESLPLISVAIYCALAQRLSLDARPCGFVYHVYSIVYAPQNTSLDGENDPNIRDQEFMYLDPFRSPNEVPKTELQNKLRELGIPTSQYEEFLSDTGTREMVVRTARNIMNSVQTIRQTNPGTHGIGSWVDTSPDMDSAFYAALWATAMLTSRQEGSSEAAIRARRRQFLPFLLDQLQEHYPWDAVLLERHIIPLFASNPDEERLRLFVNSVRDLDAMPKRIQRRDETATKVRFKVGQLFKHRRYHYEGVITGWDPSCIMGEDWIRSMDVDGLPRGRHQSFYHVLVCDKSIRYVAEENISPSTEPPSSAMLKLAGRHFKRWDPVAGVFISNVKDEYPED</sequence>
<feature type="domain" description="F-box" evidence="1">
    <location>
        <begin position="7"/>
        <end position="53"/>
    </location>
</feature>
<dbReference type="Pfam" id="PF13369">
    <property type="entry name" value="Transglut_core2"/>
    <property type="match status" value="1"/>
</dbReference>
<reference evidence="2" key="1">
    <citation type="journal article" date="2020" name="Stud. Mycol.">
        <title>101 Dothideomycetes genomes: a test case for predicting lifestyles and emergence of pathogens.</title>
        <authorList>
            <person name="Haridas S."/>
            <person name="Albert R."/>
            <person name="Binder M."/>
            <person name="Bloem J."/>
            <person name="Labutti K."/>
            <person name="Salamov A."/>
            <person name="Andreopoulos B."/>
            <person name="Baker S."/>
            <person name="Barry K."/>
            <person name="Bills G."/>
            <person name="Bluhm B."/>
            <person name="Cannon C."/>
            <person name="Castanera R."/>
            <person name="Culley D."/>
            <person name="Daum C."/>
            <person name="Ezra D."/>
            <person name="Gonzalez J."/>
            <person name="Henrissat B."/>
            <person name="Kuo A."/>
            <person name="Liang C."/>
            <person name="Lipzen A."/>
            <person name="Lutzoni F."/>
            <person name="Magnuson J."/>
            <person name="Mondo S."/>
            <person name="Nolan M."/>
            <person name="Ohm R."/>
            <person name="Pangilinan J."/>
            <person name="Park H.-J."/>
            <person name="Ramirez L."/>
            <person name="Alfaro M."/>
            <person name="Sun H."/>
            <person name="Tritt A."/>
            <person name="Yoshinaga Y."/>
            <person name="Zwiers L.-H."/>
            <person name="Turgeon B."/>
            <person name="Goodwin S."/>
            <person name="Spatafora J."/>
            <person name="Crous P."/>
            <person name="Grigoriev I."/>
        </authorList>
    </citation>
    <scope>NUCLEOTIDE SEQUENCE</scope>
    <source>
        <strain evidence="2">ATCC 74209</strain>
    </source>
</reference>
<dbReference type="NCBIfam" id="TIGR02097">
    <property type="entry name" value="yccV"/>
    <property type="match status" value="1"/>
</dbReference>
<dbReference type="InterPro" id="IPR036623">
    <property type="entry name" value="Hemimethylated_DNA-bd_sf"/>
</dbReference>
<gene>
    <name evidence="2" type="ORF">GQ43DRAFT_450611</name>
</gene>
<dbReference type="Gene3D" id="2.30.30.390">
    <property type="entry name" value="Hemimethylated DNA-binding domain"/>
    <property type="match status" value="1"/>
</dbReference>
<evidence type="ECO:0000313" key="3">
    <source>
        <dbReference type="Proteomes" id="UP000799536"/>
    </source>
</evidence>
<dbReference type="PANTHER" id="PTHR31350">
    <property type="entry name" value="SI:DKEY-261L7.2"/>
    <property type="match status" value="1"/>
</dbReference>
<dbReference type="EMBL" id="ML994104">
    <property type="protein sequence ID" value="KAF2198990.1"/>
    <property type="molecule type" value="Genomic_DNA"/>
</dbReference>
<accession>A0A9P4JH32</accession>
<dbReference type="Pfam" id="PF08755">
    <property type="entry name" value="YccV-like"/>
    <property type="match status" value="1"/>
</dbReference>
<dbReference type="SMART" id="SM00992">
    <property type="entry name" value="YccV-like"/>
    <property type="match status" value="1"/>
</dbReference>
<dbReference type="SUPFAM" id="SSF141255">
    <property type="entry name" value="YccV-like"/>
    <property type="match status" value="1"/>
</dbReference>
<dbReference type="InterPro" id="IPR032698">
    <property type="entry name" value="SirB1_N"/>
</dbReference>